<evidence type="ECO:0000313" key="2">
    <source>
        <dbReference type="Proteomes" id="UP001153332"/>
    </source>
</evidence>
<dbReference type="EMBL" id="JAPUUL010000497">
    <property type="protein sequence ID" value="KAJ8130451.1"/>
    <property type="molecule type" value="Genomic_DNA"/>
</dbReference>
<evidence type="ECO:0000313" key="1">
    <source>
        <dbReference type="EMBL" id="KAJ8130451.1"/>
    </source>
</evidence>
<protein>
    <submittedName>
        <fullName evidence="1">Uncharacterized protein</fullName>
    </submittedName>
</protein>
<name>A0ACC2JSI2_9PEZI</name>
<sequence length="195" mass="21116">MRVASFFTTIALGYVVQGRTLNLVGRDDNTWGLGQTDLGTTNLCDTSTFKPETSSELPLAEDCEKLVDNLSSHKTHLWFFYNSGKGKPVDDGSYWSFSQVGTCAFAAKVSDDGTAHTAISWGDAANIVRDSIHNHSTNGGKQVRTSGSMQCAATTDKCGICLKWDPSKTGKRTISWQVYKPGDNSVKISETATAF</sequence>
<keyword evidence="2" id="KW-1185">Reference proteome</keyword>
<accession>A0ACC2JSI2</accession>
<organism evidence="1 2">
    <name type="scientific">Lasiodiplodia mahajangana</name>
    <dbReference type="NCBI Taxonomy" id="1108764"/>
    <lineage>
        <taxon>Eukaryota</taxon>
        <taxon>Fungi</taxon>
        <taxon>Dikarya</taxon>
        <taxon>Ascomycota</taxon>
        <taxon>Pezizomycotina</taxon>
        <taxon>Dothideomycetes</taxon>
        <taxon>Dothideomycetes incertae sedis</taxon>
        <taxon>Botryosphaeriales</taxon>
        <taxon>Botryosphaeriaceae</taxon>
        <taxon>Lasiodiplodia</taxon>
    </lineage>
</organism>
<proteinExistence type="predicted"/>
<gene>
    <name evidence="1" type="ORF">O1611_g3181</name>
</gene>
<reference evidence="1" key="1">
    <citation type="submission" date="2022-12" db="EMBL/GenBank/DDBJ databases">
        <title>Genome Sequence of Lasiodiplodia mahajangana.</title>
        <authorList>
            <person name="Buettner E."/>
        </authorList>
    </citation>
    <scope>NUCLEOTIDE SEQUENCE</scope>
    <source>
        <strain evidence="1">VT137</strain>
    </source>
</reference>
<dbReference type="Proteomes" id="UP001153332">
    <property type="component" value="Unassembled WGS sequence"/>
</dbReference>
<comment type="caution">
    <text evidence="1">The sequence shown here is derived from an EMBL/GenBank/DDBJ whole genome shotgun (WGS) entry which is preliminary data.</text>
</comment>